<evidence type="ECO:0000256" key="17">
    <source>
        <dbReference type="ARBA" id="ARBA00023125"/>
    </source>
</evidence>
<dbReference type="Proteomes" id="UP001642483">
    <property type="component" value="Unassembled WGS sequence"/>
</dbReference>
<dbReference type="InterPro" id="IPR027421">
    <property type="entry name" value="DNA_pol_lamdba_lyase_dom_sf"/>
</dbReference>
<sequence length="339" mass="38138">MSKRKAPGENANSGICDFLIELSDYEKNVNRAIHKSTAYRKAASAIAKYDKKITSGKEAKQLEGVGVKIAAKIDEFLSTGKLAKLEKVRHDETSLVINLFTRVTGIGPVAARKLYDDGFRTLDDLRKNINKLTHHQQIGLKHFDDFEKRIPRDEMEKLEKVVVENITSLDSAYTAKICGSYRRGAKSSGDIDVLLTYASHGSTDGKNKTLLQRVVGQLEKISFVTDTLSLGDTKFMGVCRLSKSLVKNGTDEKYSFRRIDIRLIPHDQYHCALLYFTGSDLFNKRMRTHALEQGFTINEYSIRPQGSTGVAGEALSVSSEKDIFEYIDMKYLEPCDRME</sequence>
<dbReference type="InterPro" id="IPR022312">
    <property type="entry name" value="DNA_pol_X"/>
</dbReference>
<keyword evidence="15 25" id="KW-0239">DNA-directed DNA polymerase</keyword>
<keyword evidence="13" id="KW-0460">Magnesium</keyword>
<dbReference type="PANTHER" id="PTHR11276:SF42">
    <property type="entry name" value="DNA POLYMERASE BETA"/>
    <property type="match status" value="1"/>
</dbReference>
<evidence type="ECO:0000256" key="13">
    <source>
        <dbReference type="ARBA" id="ARBA00022842"/>
    </source>
</evidence>
<dbReference type="InterPro" id="IPR018944">
    <property type="entry name" value="DNA_pol_lambd_fingers_domain"/>
</dbReference>
<dbReference type="CDD" id="cd00141">
    <property type="entry name" value="NT_POLXc"/>
    <property type="match status" value="1"/>
</dbReference>
<dbReference type="Pfam" id="PF14716">
    <property type="entry name" value="HHH_8"/>
    <property type="match status" value="1"/>
</dbReference>
<evidence type="ECO:0000256" key="22">
    <source>
        <dbReference type="ARBA" id="ARBA00044678"/>
    </source>
</evidence>
<dbReference type="SUPFAM" id="SSF47802">
    <property type="entry name" value="DNA polymerase beta, N-terminal domain-like"/>
    <property type="match status" value="1"/>
</dbReference>
<keyword evidence="7" id="KW-0237">DNA synthesis</keyword>
<evidence type="ECO:0000256" key="23">
    <source>
        <dbReference type="ARBA" id="ARBA00045548"/>
    </source>
</evidence>
<dbReference type="PROSITE" id="PS00522">
    <property type="entry name" value="DNA_POLYMERASE_X"/>
    <property type="match status" value="1"/>
</dbReference>
<comment type="subcellular location">
    <subcellularLocation>
        <location evidence="3">Cytoplasm</location>
    </subcellularLocation>
    <subcellularLocation>
        <location evidence="2 25">Nucleus</location>
    </subcellularLocation>
</comment>
<dbReference type="PRINTS" id="PR00869">
    <property type="entry name" value="DNAPOLX"/>
</dbReference>
<dbReference type="SUPFAM" id="SSF81301">
    <property type="entry name" value="Nucleotidyltransferase"/>
    <property type="match status" value="1"/>
</dbReference>
<dbReference type="InterPro" id="IPR028207">
    <property type="entry name" value="DNA_pol_B_palm_palm"/>
</dbReference>
<evidence type="ECO:0000313" key="28">
    <source>
        <dbReference type="EMBL" id="CAK8681375.1"/>
    </source>
</evidence>
<dbReference type="PRINTS" id="PR00870">
    <property type="entry name" value="DNAPOLXBETA"/>
</dbReference>
<accession>A0ABP0FS35</accession>
<evidence type="ECO:0000256" key="19">
    <source>
        <dbReference type="ARBA" id="ARBA00023239"/>
    </source>
</evidence>
<evidence type="ECO:0000256" key="1">
    <source>
        <dbReference type="ARBA" id="ARBA00001946"/>
    </source>
</evidence>
<evidence type="ECO:0000256" key="5">
    <source>
        <dbReference type="ARBA" id="ARBA00022481"/>
    </source>
</evidence>
<dbReference type="EMBL" id="CAWYQH010000079">
    <property type="protein sequence ID" value="CAK8681375.1"/>
    <property type="molecule type" value="Genomic_DNA"/>
</dbReference>
<evidence type="ECO:0000256" key="8">
    <source>
        <dbReference type="ARBA" id="ARBA00022679"/>
    </source>
</evidence>
<comment type="catalytic activity">
    <reaction evidence="22">
        <text>a 5'-end 2'-deoxyribose-2'-deoxyribonucleotide-DNA = (2E,4S)-4-hydroxypenten-2-al-5-phosphate + a 5'-end 5'-phospho-2'-deoxyribonucleoside-DNA + H(+)</text>
        <dbReference type="Rhea" id="RHEA:76255"/>
        <dbReference type="Rhea" id="RHEA-COMP:13180"/>
        <dbReference type="Rhea" id="RHEA-COMP:18657"/>
        <dbReference type="ChEBI" id="CHEBI:15378"/>
        <dbReference type="ChEBI" id="CHEBI:136412"/>
        <dbReference type="ChEBI" id="CHEBI:195194"/>
        <dbReference type="ChEBI" id="CHEBI:195195"/>
    </reaction>
</comment>
<reference evidence="28 29" key="1">
    <citation type="submission" date="2024-02" db="EMBL/GenBank/DDBJ databases">
        <authorList>
            <person name="Daric V."/>
            <person name="Darras S."/>
        </authorList>
    </citation>
    <scope>NUCLEOTIDE SEQUENCE [LARGE SCALE GENOMIC DNA]</scope>
</reference>
<evidence type="ECO:0000256" key="12">
    <source>
        <dbReference type="ARBA" id="ARBA00022763"/>
    </source>
</evidence>
<evidence type="ECO:0000256" key="18">
    <source>
        <dbReference type="ARBA" id="ARBA00023204"/>
    </source>
</evidence>
<dbReference type="PANTHER" id="PTHR11276">
    <property type="entry name" value="DNA POLYMERASE TYPE-X FAMILY MEMBER"/>
    <property type="match status" value="1"/>
</dbReference>
<dbReference type="Gene3D" id="3.30.210.10">
    <property type="entry name" value="DNA polymerase, thumb domain"/>
    <property type="match status" value="1"/>
</dbReference>
<evidence type="ECO:0000256" key="21">
    <source>
        <dbReference type="ARBA" id="ARBA00044632"/>
    </source>
</evidence>
<comment type="cofactor">
    <cofactor evidence="1">
        <name>Mg(2+)</name>
        <dbReference type="ChEBI" id="CHEBI:18420"/>
    </cofactor>
</comment>
<evidence type="ECO:0000259" key="27">
    <source>
        <dbReference type="SMART" id="SM00483"/>
    </source>
</evidence>
<dbReference type="InterPro" id="IPR029398">
    <property type="entry name" value="PolB_thumb"/>
</dbReference>
<keyword evidence="6" id="KW-0963">Cytoplasm</keyword>
<keyword evidence="19" id="KW-0456">Lyase</keyword>
<keyword evidence="8 25" id="KW-0808">Transferase</keyword>
<evidence type="ECO:0000256" key="10">
    <source>
        <dbReference type="ARBA" id="ARBA00022705"/>
    </source>
</evidence>
<comment type="catalytic activity">
    <reaction evidence="21">
        <text>2'-deoxyribonucleotide-(2'-deoxyribose 5'-phosphate)-2'-deoxyribonucleotide-DNA = a 3'-end 2'-deoxyribonucleotide-(2,3-dehydro-2,3-deoxyribose 5'-phosphate)-DNA + a 5'-end 5'-phospho-2'-deoxyribonucleoside-DNA + H(+)</text>
        <dbReference type="Rhea" id="RHEA:66592"/>
        <dbReference type="Rhea" id="RHEA-COMP:13180"/>
        <dbReference type="Rhea" id="RHEA-COMP:16897"/>
        <dbReference type="Rhea" id="RHEA-COMP:17067"/>
        <dbReference type="ChEBI" id="CHEBI:15378"/>
        <dbReference type="ChEBI" id="CHEBI:136412"/>
        <dbReference type="ChEBI" id="CHEBI:157695"/>
        <dbReference type="ChEBI" id="CHEBI:167181"/>
        <dbReference type="EC" id="4.2.99.18"/>
    </reaction>
</comment>
<evidence type="ECO:0000256" key="6">
    <source>
        <dbReference type="ARBA" id="ARBA00022490"/>
    </source>
</evidence>
<gene>
    <name evidence="28" type="ORF">CVLEPA_LOCUS11582</name>
</gene>
<keyword evidence="18 25" id="KW-0234">DNA repair</keyword>
<dbReference type="InterPro" id="IPR019843">
    <property type="entry name" value="DNA_pol-X_BS"/>
</dbReference>
<keyword evidence="9 25" id="KW-0548">Nucleotidyltransferase</keyword>
<keyword evidence="12 25" id="KW-0227">DNA damage</keyword>
<dbReference type="InterPro" id="IPR002008">
    <property type="entry name" value="DNA_pol_X_beta-like"/>
</dbReference>
<keyword evidence="16" id="KW-0915">Sodium</keyword>
<keyword evidence="11" id="KW-0479">Metal-binding</keyword>
<dbReference type="InterPro" id="IPR003583">
    <property type="entry name" value="Hlx-hairpin-Hlx_DNA-bd_motif"/>
</dbReference>
<evidence type="ECO:0000256" key="24">
    <source>
        <dbReference type="ARBA" id="ARBA00049244"/>
    </source>
</evidence>
<dbReference type="SUPFAM" id="SSF81585">
    <property type="entry name" value="PsbU/PolX domain-like"/>
    <property type="match status" value="1"/>
</dbReference>
<dbReference type="Pfam" id="PF10391">
    <property type="entry name" value="DNA_pol_lambd_f"/>
    <property type="match status" value="1"/>
</dbReference>
<comment type="similarity">
    <text evidence="4 25">Belongs to the DNA polymerase type-X family.</text>
</comment>
<dbReference type="Gene3D" id="3.30.460.10">
    <property type="entry name" value="Beta Polymerase, domain 2"/>
    <property type="match status" value="1"/>
</dbReference>
<evidence type="ECO:0000256" key="11">
    <source>
        <dbReference type="ARBA" id="ARBA00022723"/>
    </source>
</evidence>
<keyword evidence="10" id="KW-0235">DNA replication</keyword>
<evidence type="ECO:0000256" key="4">
    <source>
        <dbReference type="ARBA" id="ARBA00008323"/>
    </source>
</evidence>
<comment type="function">
    <text evidence="23">Repair polymerase that plays a key role in base-excision repair. During this process, the damaged base is excised by specific DNA glycosylases, the DNA backbone is nicked at the abasic site by an apurinic/apyrimidic (AP) endonuclease, and POLB removes 5'-deoxyribose-phosphate from the preincised AP site acting as a 5'-deoxyribose-phosphate lyase (5'-dRP lyase); through its DNA polymerase activity, it adds one nucleotide to the 3' end of the arising single-nucleotide gap. Conducts 'gap-filling' DNA synthesis in a stepwise distributive fashion rather than in a processive fashion as for other DNA polymerases. It is also able to cleave sugar-phosphate bonds 3' to an intact AP site, acting as an AP lyase.</text>
</comment>
<dbReference type="Gene3D" id="1.10.150.110">
    <property type="entry name" value="DNA polymerase beta, N-terminal domain-like"/>
    <property type="match status" value="1"/>
</dbReference>
<evidence type="ECO:0000256" key="25">
    <source>
        <dbReference type="RuleBase" id="RU366014"/>
    </source>
</evidence>
<dbReference type="Pfam" id="PF14792">
    <property type="entry name" value="DNA_pol_B_palm"/>
    <property type="match status" value="1"/>
</dbReference>
<dbReference type="InterPro" id="IPR010996">
    <property type="entry name" value="HHH_MUS81"/>
</dbReference>
<evidence type="ECO:0000256" key="7">
    <source>
        <dbReference type="ARBA" id="ARBA00022634"/>
    </source>
</evidence>
<dbReference type="EC" id="2.7.7.7" evidence="25"/>
<keyword evidence="20 25" id="KW-0539">Nucleus</keyword>
<evidence type="ECO:0000256" key="3">
    <source>
        <dbReference type="ARBA" id="ARBA00004496"/>
    </source>
</evidence>
<keyword evidence="14" id="KW-0832">Ubl conjugation</keyword>
<evidence type="ECO:0000256" key="16">
    <source>
        <dbReference type="ARBA" id="ARBA00023053"/>
    </source>
</evidence>
<dbReference type="Pfam" id="PF14791">
    <property type="entry name" value="DNA_pol_B_thumb"/>
    <property type="match status" value="1"/>
</dbReference>
<name>A0ABP0FS35_CLALP</name>
<evidence type="ECO:0000256" key="9">
    <source>
        <dbReference type="ARBA" id="ARBA00022695"/>
    </source>
</evidence>
<comment type="caution">
    <text evidence="28">The sequence shown here is derived from an EMBL/GenBank/DDBJ whole genome shotgun (WGS) entry which is preliminary data.</text>
</comment>
<evidence type="ECO:0000259" key="26">
    <source>
        <dbReference type="SMART" id="SM00278"/>
    </source>
</evidence>
<keyword evidence="29" id="KW-1185">Reference proteome</keyword>
<evidence type="ECO:0000256" key="20">
    <source>
        <dbReference type="ARBA" id="ARBA00023242"/>
    </source>
</evidence>
<dbReference type="InterPro" id="IPR037160">
    <property type="entry name" value="DNA_Pol_thumb_sf"/>
</dbReference>
<comment type="catalytic activity">
    <reaction evidence="24 25">
        <text>DNA(n) + a 2'-deoxyribonucleoside 5'-triphosphate = DNA(n+1) + diphosphate</text>
        <dbReference type="Rhea" id="RHEA:22508"/>
        <dbReference type="Rhea" id="RHEA-COMP:17339"/>
        <dbReference type="Rhea" id="RHEA-COMP:17340"/>
        <dbReference type="ChEBI" id="CHEBI:33019"/>
        <dbReference type="ChEBI" id="CHEBI:61560"/>
        <dbReference type="ChEBI" id="CHEBI:173112"/>
        <dbReference type="EC" id="2.7.7.7"/>
    </reaction>
</comment>
<evidence type="ECO:0000256" key="14">
    <source>
        <dbReference type="ARBA" id="ARBA00022843"/>
    </source>
</evidence>
<keyword evidence="5" id="KW-0488">Methylation</keyword>
<proteinExistence type="inferred from homology"/>
<protein>
    <recommendedName>
        <fullName evidence="25">DNA polymerase</fullName>
        <ecNumber evidence="25">2.7.7.7</ecNumber>
    </recommendedName>
</protein>
<comment type="function">
    <text evidence="25">DNA polymerase that functions in several pathways of DNA repair. Involved in base excision repair (BER) responsible for repair of lesions that give rise to abasic (AP) sites in DNA. Also contributes to DNA double-strand break repair by non-homologous end joining and homologous recombination. Has both template-dependent and template-independent (terminal transferase) DNA polymerase activities. Has also a 5'-deoxyribose-5-phosphate lyase (dRP lyase) activity.</text>
</comment>
<feature type="domain" description="Helix-hairpin-helix DNA-binding motif class 1" evidence="26">
    <location>
        <begin position="98"/>
        <end position="117"/>
    </location>
</feature>
<dbReference type="InterPro" id="IPR002054">
    <property type="entry name" value="DNA-dir_DNA_pol_X"/>
</dbReference>
<dbReference type="SMART" id="SM00278">
    <property type="entry name" value="HhH1"/>
    <property type="match status" value="2"/>
</dbReference>
<feature type="domain" description="Helix-hairpin-helix DNA-binding motif class 1" evidence="26">
    <location>
        <begin position="57"/>
        <end position="76"/>
    </location>
</feature>
<dbReference type="Gene3D" id="1.10.150.20">
    <property type="entry name" value="5' to 3' exonuclease, C-terminal subdomain"/>
    <property type="match status" value="1"/>
</dbReference>
<evidence type="ECO:0000256" key="15">
    <source>
        <dbReference type="ARBA" id="ARBA00022932"/>
    </source>
</evidence>
<keyword evidence="17" id="KW-0238">DNA-binding</keyword>
<evidence type="ECO:0000313" key="29">
    <source>
        <dbReference type="Proteomes" id="UP001642483"/>
    </source>
</evidence>
<organism evidence="28 29">
    <name type="scientific">Clavelina lepadiformis</name>
    <name type="common">Light-bulb sea squirt</name>
    <name type="synonym">Ascidia lepadiformis</name>
    <dbReference type="NCBI Taxonomy" id="159417"/>
    <lineage>
        <taxon>Eukaryota</taxon>
        <taxon>Metazoa</taxon>
        <taxon>Chordata</taxon>
        <taxon>Tunicata</taxon>
        <taxon>Ascidiacea</taxon>
        <taxon>Aplousobranchia</taxon>
        <taxon>Clavelinidae</taxon>
        <taxon>Clavelina</taxon>
    </lineage>
</organism>
<dbReference type="SMART" id="SM00483">
    <property type="entry name" value="POLXc"/>
    <property type="match status" value="1"/>
</dbReference>
<dbReference type="InterPro" id="IPR043519">
    <property type="entry name" value="NT_sf"/>
</dbReference>
<feature type="domain" description="DNA-directed DNA polymerase X" evidence="27">
    <location>
        <begin position="10"/>
        <end position="338"/>
    </location>
</feature>
<evidence type="ECO:0000256" key="2">
    <source>
        <dbReference type="ARBA" id="ARBA00004123"/>
    </source>
</evidence>